<dbReference type="Pfam" id="PF01391">
    <property type="entry name" value="Collagen"/>
    <property type="match status" value="1"/>
</dbReference>
<dbReference type="AlphaFoldDB" id="A0A1I0EGD8"/>
<dbReference type="EMBL" id="FOIM01000006">
    <property type="protein sequence ID" value="SET44414.1"/>
    <property type="molecule type" value="Genomic_DNA"/>
</dbReference>
<dbReference type="InterPro" id="IPR050149">
    <property type="entry name" value="Collagen_superfamily"/>
</dbReference>
<dbReference type="PANTHER" id="PTHR24023">
    <property type="entry name" value="COLLAGEN ALPHA"/>
    <property type="match status" value="1"/>
</dbReference>
<dbReference type="GO" id="GO:0030198">
    <property type="term" value="P:extracellular matrix organization"/>
    <property type="evidence" value="ECO:0007669"/>
    <property type="project" value="TreeGrafter"/>
</dbReference>
<feature type="region of interest" description="Disordered" evidence="1">
    <location>
        <begin position="54"/>
        <end position="153"/>
    </location>
</feature>
<organism evidence="2 3">
    <name type="scientific">Enterocloster lavalensis</name>
    <dbReference type="NCBI Taxonomy" id="460384"/>
    <lineage>
        <taxon>Bacteria</taxon>
        <taxon>Bacillati</taxon>
        <taxon>Bacillota</taxon>
        <taxon>Clostridia</taxon>
        <taxon>Lachnospirales</taxon>
        <taxon>Lachnospiraceae</taxon>
        <taxon>Enterocloster</taxon>
    </lineage>
</organism>
<dbReference type="InterPro" id="IPR008160">
    <property type="entry name" value="Collagen"/>
</dbReference>
<evidence type="ECO:0000313" key="3">
    <source>
        <dbReference type="Proteomes" id="UP000198508"/>
    </source>
</evidence>
<dbReference type="GO" id="GO:0031012">
    <property type="term" value="C:extracellular matrix"/>
    <property type="evidence" value="ECO:0007669"/>
    <property type="project" value="TreeGrafter"/>
</dbReference>
<dbReference type="GO" id="GO:0030020">
    <property type="term" value="F:extracellular matrix structural constituent conferring tensile strength"/>
    <property type="evidence" value="ECO:0007669"/>
    <property type="project" value="TreeGrafter"/>
</dbReference>
<proteinExistence type="predicted"/>
<name>A0A1I0EGD8_9FIRM</name>
<dbReference type="GO" id="GO:0005615">
    <property type="term" value="C:extracellular space"/>
    <property type="evidence" value="ECO:0007669"/>
    <property type="project" value="TreeGrafter"/>
</dbReference>
<gene>
    <name evidence="2" type="ORF">SAMN05216313_106125</name>
</gene>
<dbReference type="Proteomes" id="UP000198508">
    <property type="component" value="Unassembled WGS sequence"/>
</dbReference>
<sequence>MYYNDPNRTNCGNIPGNYPPDESAFETCRCPGAGGNTPRDCNCCCNRGPTGPQGPMGPRGCPGPQGPMGYPGPQGPIGPQGFPGIPGPTGPTGPTGATGTNGMNGIMGPTGPTGANGPAGATGATGPTGANGVAGPTGPTGATGVTGPTGATGPAGDTNSACCGCTEQIRNILQQIVTLYPNNNIFVTLRSGDAVVGRPGALIPGPNGRIGLFEVATTQNLSQFLSICSIDTIQINNATYNDTIVYLPEPVPAPTDCCSDCESTIRSRLPVGTSNVSIITSTQTPSTGTVIRNEFGMIVLANEAAATITFISSCSIDLFFI</sequence>
<protein>
    <submittedName>
        <fullName evidence="2">Collagen triple helix repeat-containing protein</fullName>
    </submittedName>
</protein>
<keyword evidence="2" id="KW-0176">Collagen</keyword>
<accession>A0A1I0EGD8</accession>
<evidence type="ECO:0000256" key="1">
    <source>
        <dbReference type="SAM" id="MobiDB-lite"/>
    </source>
</evidence>
<keyword evidence="3" id="KW-1185">Reference proteome</keyword>
<dbReference type="PANTHER" id="PTHR24023:SF1112">
    <property type="entry name" value="COL_CUTICLE_N DOMAIN-CONTAINING PROTEIN-RELATED"/>
    <property type="match status" value="1"/>
</dbReference>
<evidence type="ECO:0000313" key="2">
    <source>
        <dbReference type="EMBL" id="SET44414.1"/>
    </source>
</evidence>
<reference evidence="3" key="1">
    <citation type="submission" date="2016-10" db="EMBL/GenBank/DDBJ databases">
        <authorList>
            <person name="Varghese N."/>
            <person name="Submissions S."/>
        </authorList>
    </citation>
    <scope>NUCLEOTIDE SEQUENCE [LARGE SCALE GENOMIC DNA]</scope>
    <source>
        <strain evidence="3">NLAE-zl-G277</strain>
    </source>
</reference>
<feature type="compositionally biased region" description="Low complexity" evidence="1">
    <location>
        <begin position="92"/>
        <end position="153"/>
    </location>
</feature>
<dbReference type="STRING" id="460384.SAMN05216313_106125"/>